<dbReference type="Pfam" id="PF01177">
    <property type="entry name" value="Asp_Glu_race"/>
    <property type="match status" value="1"/>
</dbReference>
<comment type="caution">
    <text evidence="1">The sequence shown here is derived from an EMBL/GenBank/DDBJ whole genome shotgun (WGS) entry which is preliminary data.</text>
</comment>
<evidence type="ECO:0000313" key="1">
    <source>
        <dbReference type="EMBL" id="MCQ9209621.1"/>
    </source>
</evidence>
<gene>
    <name evidence="1" type="ORF">NPA36_03570</name>
</gene>
<organism evidence="1 2">
    <name type="scientific">Granulicatella seriolae</name>
    <dbReference type="NCBI Taxonomy" id="2967226"/>
    <lineage>
        <taxon>Bacteria</taxon>
        <taxon>Bacillati</taxon>
        <taxon>Bacillota</taxon>
        <taxon>Bacilli</taxon>
        <taxon>Lactobacillales</taxon>
        <taxon>Carnobacteriaceae</taxon>
        <taxon>Granulicatella</taxon>
    </lineage>
</organism>
<dbReference type="Gene3D" id="3.40.50.1860">
    <property type="match status" value="1"/>
</dbReference>
<dbReference type="RefSeq" id="WP_256944729.1">
    <property type="nucleotide sequence ID" value="NZ_JANHNZ010000002.1"/>
</dbReference>
<reference evidence="1" key="2">
    <citation type="journal article" date="2023" name="Curr. Microbiol.">
        <title>Granulicatella seriolae sp. nov., a Novel Facultative Anaerobe Isolated from Yellowtail Marine Fish.</title>
        <authorList>
            <person name="Lee M."/>
            <person name="Choi Y.J."/>
            <person name="Farooq A."/>
            <person name="Jeong J.B."/>
            <person name="Jung M.Y."/>
        </authorList>
    </citation>
    <scope>NUCLEOTIDE SEQUENCE</scope>
    <source>
        <strain evidence="1">S8</strain>
    </source>
</reference>
<dbReference type="InterPro" id="IPR015942">
    <property type="entry name" value="Asp/Glu/hydantoin_racemase"/>
</dbReference>
<accession>A0ABT1WM65</accession>
<dbReference type="PROSITE" id="PS00924">
    <property type="entry name" value="ASP_GLU_RACEMASE_2"/>
    <property type="match status" value="1"/>
</dbReference>
<name>A0ABT1WM65_9LACT</name>
<proteinExistence type="predicted"/>
<sequence length="220" mass="24387">MTSAKSIPIAVIAGTPIDTQMGVNLLTDNGYERICAYSISENPAQQTTFQTSKPDERYQTLLELLRQIKKLGTQKVLVYCNSLSGAVDFETLACQVGITIVTPLQIYRDLAKNYQHLAVLSANAQGLAGIEQVLIQSNPSITLVNHSSIRLVEAIEKGDTPEEIIKKFHLAELMKYVSQLKVEALLLGCTHFPYLLPQLENLLEIPIINPAKKIIEKLEK</sequence>
<dbReference type="InterPro" id="IPR033134">
    <property type="entry name" value="Asp/Glu_racemase_AS_2"/>
</dbReference>
<dbReference type="EMBL" id="JANHNZ010000002">
    <property type="protein sequence ID" value="MCQ9209621.1"/>
    <property type="molecule type" value="Genomic_DNA"/>
</dbReference>
<keyword evidence="2" id="KW-1185">Reference proteome</keyword>
<reference evidence="1" key="1">
    <citation type="submission" date="2022-07" db="EMBL/GenBank/DDBJ databases">
        <authorList>
            <person name="Jung M.-Y."/>
            <person name="Lee M."/>
        </authorList>
    </citation>
    <scope>NUCLEOTIDE SEQUENCE</scope>
    <source>
        <strain evidence="1">S8</strain>
    </source>
</reference>
<dbReference type="SUPFAM" id="SSF53681">
    <property type="entry name" value="Aspartate/glutamate racemase"/>
    <property type="match status" value="1"/>
</dbReference>
<dbReference type="Proteomes" id="UP001059480">
    <property type="component" value="Unassembled WGS sequence"/>
</dbReference>
<dbReference type="InterPro" id="IPR001920">
    <property type="entry name" value="Asp/Glu_race"/>
</dbReference>
<reference evidence="1" key="3">
    <citation type="journal article" date="2023" name="Microbiol. Resour. Announc.">
        <title>Draft Genome Sequence of Granulicatella sp. Strain S8, Isolated from a Marine Fish, Seriola quinqueradiata.</title>
        <authorList>
            <person name="Lee M."/>
            <person name="Farooq A."/>
            <person name="Jeong J.B."/>
            <person name="Jung M.Y."/>
        </authorList>
    </citation>
    <scope>NUCLEOTIDE SEQUENCE</scope>
    <source>
        <strain evidence="1">S8</strain>
    </source>
</reference>
<protein>
    <submittedName>
        <fullName evidence="1">Aspartate/glutamate racemase family protein</fullName>
    </submittedName>
</protein>
<evidence type="ECO:0000313" key="2">
    <source>
        <dbReference type="Proteomes" id="UP001059480"/>
    </source>
</evidence>